<gene>
    <name evidence="3" type="ORF">DNK49_04240</name>
</gene>
<feature type="chain" id="PRO_5016289255" evidence="1">
    <location>
        <begin position="21"/>
        <end position="183"/>
    </location>
</feature>
<dbReference type="AlphaFoldDB" id="A0A323UZ81"/>
<feature type="domain" description="Ice-binding protein C-terminal" evidence="2">
    <location>
        <begin position="158"/>
        <end position="182"/>
    </location>
</feature>
<evidence type="ECO:0000313" key="3">
    <source>
        <dbReference type="EMBL" id="PZA17747.1"/>
    </source>
</evidence>
<dbReference type="InterPro" id="IPR008965">
    <property type="entry name" value="CBM2/CBM3_carb-bd_dom_sf"/>
</dbReference>
<accession>A0A323UZ81</accession>
<organism evidence="3 4">
    <name type="scientific">Parazoarcus communis SWub3 = DSM 12120</name>
    <dbReference type="NCBI Taxonomy" id="1121029"/>
    <lineage>
        <taxon>Bacteria</taxon>
        <taxon>Pseudomonadati</taxon>
        <taxon>Pseudomonadota</taxon>
        <taxon>Betaproteobacteria</taxon>
        <taxon>Rhodocyclales</taxon>
        <taxon>Zoogloeaceae</taxon>
        <taxon>Parazoarcus</taxon>
    </lineage>
</organism>
<comment type="caution">
    <text evidence="3">The sequence shown here is derived from an EMBL/GenBank/DDBJ whole genome shotgun (WGS) entry which is preliminary data.</text>
</comment>
<dbReference type="GO" id="GO:0030246">
    <property type="term" value="F:carbohydrate binding"/>
    <property type="evidence" value="ECO:0007669"/>
    <property type="project" value="InterPro"/>
</dbReference>
<keyword evidence="4" id="KW-1185">Reference proteome</keyword>
<dbReference type="RefSeq" id="WP_110523093.1">
    <property type="nucleotide sequence ID" value="NZ_QKOE01000002.1"/>
</dbReference>
<dbReference type="SUPFAM" id="SSF49384">
    <property type="entry name" value="Carbohydrate-binding domain"/>
    <property type="match status" value="1"/>
</dbReference>
<sequence>MMIKTLFAALFAASTLSAQAATVELSGSAVASIGQTFTLDVLLLQPFDGERAGDELLTFGMDLSFDSGLLKLLGVSLGSGWDDDSAFTGLILSGSAFPGVADNGQTSLTLATLSFEVLGAGSTSVGLSGLSANSFDQGLIYQMSPTLDIQATHALALAVPEPGSYAMMLAGLGLLSLAVRRRG</sequence>
<dbReference type="InterPro" id="IPR013424">
    <property type="entry name" value="Ice-binding_C"/>
</dbReference>
<protein>
    <submittedName>
        <fullName evidence="3">PEP-CTERM sorting domain-containing protein</fullName>
    </submittedName>
</protein>
<feature type="signal peptide" evidence="1">
    <location>
        <begin position="1"/>
        <end position="20"/>
    </location>
</feature>
<dbReference type="CDD" id="cd08547">
    <property type="entry name" value="Type_II_cohesin"/>
    <property type="match status" value="1"/>
</dbReference>
<dbReference type="Pfam" id="PF07589">
    <property type="entry name" value="PEP-CTERM"/>
    <property type="match status" value="1"/>
</dbReference>
<dbReference type="Proteomes" id="UP000248259">
    <property type="component" value="Unassembled WGS sequence"/>
</dbReference>
<evidence type="ECO:0000259" key="2">
    <source>
        <dbReference type="Pfam" id="PF07589"/>
    </source>
</evidence>
<dbReference type="NCBIfam" id="TIGR02595">
    <property type="entry name" value="PEP_CTERM"/>
    <property type="match status" value="1"/>
</dbReference>
<proteinExistence type="predicted"/>
<evidence type="ECO:0000313" key="4">
    <source>
        <dbReference type="Proteomes" id="UP000248259"/>
    </source>
</evidence>
<reference evidence="3 4" key="1">
    <citation type="submission" date="2018-06" db="EMBL/GenBank/DDBJ databases">
        <title>Azoarcus communis strain SWub3 genome.</title>
        <authorList>
            <person name="Zorraquino Salvo V."/>
            <person name="Toubiana D."/>
            <person name="Blumwald E."/>
        </authorList>
    </citation>
    <scope>NUCLEOTIDE SEQUENCE [LARGE SCALE GENOMIC DNA]</scope>
    <source>
        <strain evidence="3 4">SWub3</strain>
    </source>
</reference>
<dbReference type="EMBL" id="QKOE01000002">
    <property type="protein sequence ID" value="PZA17747.1"/>
    <property type="molecule type" value="Genomic_DNA"/>
</dbReference>
<keyword evidence="1" id="KW-0732">Signal</keyword>
<dbReference type="Gene3D" id="2.60.40.680">
    <property type="match status" value="1"/>
</dbReference>
<evidence type="ECO:0000256" key="1">
    <source>
        <dbReference type="SAM" id="SignalP"/>
    </source>
</evidence>
<name>A0A323UZ81_9RHOO</name>
<dbReference type="OrthoDB" id="8562302at2"/>